<protein>
    <submittedName>
        <fullName evidence="2">Uncharacterized protein</fullName>
    </submittedName>
</protein>
<organism evidence="2 3">
    <name type="scientific">Streptomyces alanosinicus</name>
    <dbReference type="NCBI Taxonomy" id="68171"/>
    <lineage>
        <taxon>Bacteria</taxon>
        <taxon>Bacillati</taxon>
        <taxon>Actinomycetota</taxon>
        <taxon>Actinomycetes</taxon>
        <taxon>Kitasatosporales</taxon>
        <taxon>Streptomycetaceae</taxon>
        <taxon>Streptomyces</taxon>
    </lineage>
</organism>
<keyword evidence="3" id="KW-1185">Reference proteome</keyword>
<feature type="region of interest" description="Disordered" evidence="1">
    <location>
        <begin position="103"/>
        <end position="141"/>
    </location>
</feature>
<comment type="caution">
    <text evidence="2">The sequence shown here is derived from an EMBL/GenBank/DDBJ whole genome shotgun (WGS) entry which is preliminary data.</text>
</comment>
<evidence type="ECO:0000313" key="2">
    <source>
        <dbReference type="EMBL" id="GHE02963.1"/>
    </source>
</evidence>
<name>A0A918YH39_9ACTN</name>
<dbReference type="Proteomes" id="UP000655443">
    <property type="component" value="Unassembled WGS sequence"/>
</dbReference>
<evidence type="ECO:0000256" key="1">
    <source>
        <dbReference type="SAM" id="MobiDB-lite"/>
    </source>
</evidence>
<reference evidence="2" key="1">
    <citation type="journal article" date="2014" name="Int. J. Syst. Evol. Microbiol.">
        <title>Complete genome sequence of Corynebacterium casei LMG S-19264T (=DSM 44701T), isolated from a smear-ripened cheese.</title>
        <authorList>
            <consortium name="US DOE Joint Genome Institute (JGI-PGF)"/>
            <person name="Walter F."/>
            <person name="Albersmeier A."/>
            <person name="Kalinowski J."/>
            <person name="Ruckert C."/>
        </authorList>
    </citation>
    <scope>NUCLEOTIDE SEQUENCE</scope>
    <source>
        <strain evidence="2">JCM 4714</strain>
    </source>
</reference>
<sequence length="141" mass="15760">MVMDPEVLAQTAGTTVVALMATDAWQRTREGVVALWRRVRPAQADEVDTALEETREEILTARREGDSAGANDLERDWRRRLLRLLAADPSVARELEEVLAEARASLPENERPPVPSVRLQAHASGSARIYQAGRDQHIVER</sequence>
<proteinExistence type="predicted"/>
<gene>
    <name evidence="2" type="ORF">GCM10010339_28360</name>
</gene>
<dbReference type="EMBL" id="BMVG01000005">
    <property type="protein sequence ID" value="GHE02963.1"/>
    <property type="molecule type" value="Genomic_DNA"/>
</dbReference>
<dbReference type="AlphaFoldDB" id="A0A918YH39"/>
<accession>A0A918YH39</accession>
<evidence type="ECO:0000313" key="3">
    <source>
        <dbReference type="Proteomes" id="UP000655443"/>
    </source>
</evidence>
<reference evidence="2" key="2">
    <citation type="submission" date="2020-09" db="EMBL/GenBank/DDBJ databases">
        <authorList>
            <person name="Sun Q."/>
            <person name="Ohkuma M."/>
        </authorList>
    </citation>
    <scope>NUCLEOTIDE SEQUENCE</scope>
    <source>
        <strain evidence="2">JCM 4714</strain>
    </source>
</reference>